<feature type="domain" description="EfeO-type cupredoxin-like" evidence="2">
    <location>
        <begin position="23"/>
        <end position="134"/>
    </location>
</feature>
<dbReference type="InterPro" id="IPR008972">
    <property type="entry name" value="Cupredoxin"/>
</dbReference>
<evidence type="ECO:0000313" key="4">
    <source>
        <dbReference type="Proteomes" id="UP000509302"/>
    </source>
</evidence>
<dbReference type="RefSeq" id="WP_179241779.1">
    <property type="nucleotide sequence ID" value="NZ_CP058595.1"/>
</dbReference>
<dbReference type="KEGG" id="cagg:HYG79_09080"/>
<dbReference type="Pfam" id="PF13473">
    <property type="entry name" value="Cupredoxin_1"/>
    <property type="match status" value="1"/>
</dbReference>
<evidence type="ECO:0000259" key="2">
    <source>
        <dbReference type="Pfam" id="PF13473"/>
    </source>
</evidence>
<evidence type="ECO:0000256" key="1">
    <source>
        <dbReference type="SAM" id="SignalP"/>
    </source>
</evidence>
<organism evidence="3 4">
    <name type="scientific">Costertonia aggregata</name>
    <dbReference type="NCBI Taxonomy" id="343403"/>
    <lineage>
        <taxon>Bacteria</taxon>
        <taxon>Pseudomonadati</taxon>
        <taxon>Bacteroidota</taxon>
        <taxon>Flavobacteriia</taxon>
        <taxon>Flavobacteriales</taxon>
        <taxon>Flavobacteriaceae</taxon>
        <taxon>Costertonia</taxon>
    </lineage>
</organism>
<keyword evidence="4" id="KW-1185">Reference proteome</keyword>
<dbReference type="InterPro" id="IPR028096">
    <property type="entry name" value="EfeO_Cupredoxin"/>
</dbReference>
<dbReference type="AlphaFoldDB" id="A0A7H9APT6"/>
<keyword evidence="1" id="KW-0732">Signal</keyword>
<reference evidence="3 4" key="1">
    <citation type="journal article" date="2006" name="Int. J. Syst. Evol. Microbiol.">
        <title>Costertonia aggregata gen. nov., sp. nov., a mesophilic marine bacterium of the family Flavobacteriaceae, isolated from a mature biofilm.</title>
        <authorList>
            <person name="Kwon K.K."/>
            <person name="Lee Y.K."/>
            <person name="Lee H.K."/>
        </authorList>
    </citation>
    <scope>NUCLEOTIDE SEQUENCE [LARGE SCALE GENOMIC DNA]</scope>
    <source>
        <strain evidence="3 4">KCCM 42265</strain>
    </source>
</reference>
<gene>
    <name evidence="3" type="ORF">HYG79_09080</name>
</gene>
<protein>
    <submittedName>
        <fullName evidence="3">Cupredoxin domain-containing protein</fullName>
    </submittedName>
</protein>
<dbReference type="EMBL" id="CP058595">
    <property type="protein sequence ID" value="QLG45491.1"/>
    <property type="molecule type" value="Genomic_DNA"/>
</dbReference>
<accession>A0A7H9APT6</accession>
<sequence>MKKVITVLVVALGTVFSVNAQDKMMKKDNMMKAAQETIALEQTPGEFAQKQITVPEGTYVFEITNNAVGHDVGFVLVKKGDDISKPENHIQTAYVTEVVATGKTQKSNPTKLEKGEYVYFCPMNPTSTDNTLIVK</sequence>
<feature type="chain" id="PRO_5028995701" evidence="1">
    <location>
        <begin position="21"/>
        <end position="135"/>
    </location>
</feature>
<dbReference type="Gene3D" id="2.60.40.420">
    <property type="entry name" value="Cupredoxins - blue copper proteins"/>
    <property type="match status" value="1"/>
</dbReference>
<proteinExistence type="predicted"/>
<evidence type="ECO:0000313" key="3">
    <source>
        <dbReference type="EMBL" id="QLG45491.1"/>
    </source>
</evidence>
<name>A0A7H9APT6_9FLAO</name>
<dbReference type="Proteomes" id="UP000509302">
    <property type="component" value="Chromosome"/>
</dbReference>
<feature type="signal peptide" evidence="1">
    <location>
        <begin position="1"/>
        <end position="20"/>
    </location>
</feature>
<dbReference type="SUPFAM" id="SSF49503">
    <property type="entry name" value="Cupredoxins"/>
    <property type="match status" value="1"/>
</dbReference>